<evidence type="ECO:0000256" key="1">
    <source>
        <dbReference type="SAM" id="MobiDB-lite"/>
    </source>
</evidence>
<sequence length="121" mass="14155">MPSEDVPHEIRKTEEERRRDWISLMEAVGKLWFAAEEFWVRLKGKPSVSMPTRSDGFDSRLEEQLRGPASNRYGREWERSGCLIPWGLSIFSRSTSYTGMKINSKESDGKDQKRRYGVREP</sequence>
<feature type="compositionally biased region" description="Basic residues" evidence="1">
    <location>
        <begin position="112"/>
        <end position="121"/>
    </location>
</feature>
<gene>
    <name evidence="2" type="ORF">K435DRAFT_936563</name>
</gene>
<dbReference type="EMBL" id="ML179112">
    <property type="protein sequence ID" value="THU99874.1"/>
    <property type="molecule type" value="Genomic_DNA"/>
</dbReference>
<feature type="region of interest" description="Disordered" evidence="1">
    <location>
        <begin position="100"/>
        <end position="121"/>
    </location>
</feature>
<organism evidence="2 3">
    <name type="scientific">Dendrothele bispora (strain CBS 962.96)</name>
    <dbReference type="NCBI Taxonomy" id="1314807"/>
    <lineage>
        <taxon>Eukaryota</taxon>
        <taxon>Fungi</taxon>
        <taxon>Dikarya</taxon>
        <taxon>Basidiomycota</taxon>
        <taxon>Agaricomycotina</taxon>
        <taxon>Agaricomycetes</taxon>
        <taxon>Agaricomycetidae</taxon>
        <taxon>Agaricales</taxon>
        <taxon>Agaricales incertae sedis</taxon>
        <taxon>Dendrothele</taxon>
    </lineage>
</organism>
<dbReference type="Proteomes" id="UP000297245">
    <property type="component" value="Unassembled WGS sequence"/>
</dbReference>
<proteinExistence type="predicted"/>
<dbReference type="AlphaFoldDB" id="A0A4S8MBJ9"/>
<keyword evidence="3" id="KW-1185">Reference proteome</keyword>
<reference evidence="2 3" key="1">
    <citation type="journal article" date="2019" name="Nat. Ecol. Evol.">
        <title>Megaphylogeny resolves global patterns of mushroom evolution.</title>
        <authorList>
            <person name="Varga T."/>
            <person name="Krizsan K."/>
            <person name="Foldi C."/>
            <person name="Dima B."/>
            <person name="Sanchez-Garcia M."/>
            <person name="Sanchez-Ramirez S."/>
            <person name="Szollosi G.J."/>
            <person name="Szarkandi J.G."/>
            <person name="Papp V."/>
            <person name="Albert L."/>
            <person name="Andreopoulos W."/>
            <person name="Angelini C."/>
            <person name="Antonin V."/>
            <person name="Barry K.W."/>
            <person name="Bougher N.L."/>
            <person name="Buchanan P."/>
            <person name="Buyck B."/>
            <person name="Bense V."/>
            <person name="Catcheside P."/>
            <person name="Chovatia M."/>
            <person name="Cooper J."/>
            <person name="Damon W."/>
            <person name="Desjardin D."/>
            <person name="Finy P."/>
            <person name="Geml J."/>
            <person name="Haridas S."/>
            <person name="Hughes K."/>
            <person name="Justo A."/>
            <person name="Karasinski D."/>
            <person name="Kautmanova I."/>
            <person name="Kiss B."/>
            <person name="Kocsube S."/>
            <person name="Kotiranta H."/>
            <person name="LaButti K.M."/>
            <person name="Lechner B.E."/>
            <person name="Liimatainen K."/>
            <person name="Lipzen A."/>
            <person name="Lukacs Z."/>
            <person name="Mihaltcheva S."/>
            <person name="Morgado L.N."/>
            <person name="Niskanen T."/>
            <person name="Noordeloos M.E."/>
            <person name="Ohm R.A."/>
            <person name="Ortiz-Santana B."/>
            <person name="Ovrebo C."/>
            <person name="Racz N."/>
            <person name="Riley R."/>
            <person name="Savchenko A."/>
            <person name="Shiryaev A."/>
            <person name="Soop K."/>
            <person name="Spirin V."/>
            <person name="Szebenyi C."/>
            <person name="Tomsovsky M."/>
            <person name="Tulloss R.E."/>
            <person name="Uehling J."/>
            <person name="Grigoriev I.V."/>
            <person name="Vagvolgyi C."/>
            <person name="Papp T."/>
            <person name="Martin F.M."/>
            <person name="Miettinen O."/>
            <person name="Hibbett D.S."/>
            <person name="Nagy L.G."/>
        </authorList>
    </citation>
    <scope>NUCLEOTIDE SEQUENCE [LARGE SCALE GENOMIC DNA]</scope>
    <source>
        <strain evidence="2 3">CBS 962.96</strain>
    </source>
</reference>
<name>A0A4S8MBJ9_DENBC</name>
<accession>A0A4S8MBJ9</accession>
<evidence type="ECO:0000313" key="2">
    <source>
        <dbReference type="EMBL" id="THU99874.1"/>
    </source>
</evidence>
<protein>
    <submittedName>
        <fullName evidence="2">Uncharacterized protein</fullName>
    </submittedName>
</protein>
<evidence type="ECO:0000313" key="3">
    <source>
        <dbReference type="Proteomes" id="UP000297245"/>
    </source>
</evidence>